<evidence type="ECO:0000313" key="2">
    <source>
        <dbReference type="Proteomes" id="UP000326331"/>
    </source>
</evidence>
<name>A0ABX6BYV5_9CHLR</name>
<sequence length="128" mass="14143">MRRFATPGETVRISLREFDGSDDWVEVRAALSYRDHIELRAMAVSGAIQTPDGVQLQIDTGRAQLELLCRSIVGWSLRAADGDPSPVPVTRELIERLDPALGDWLAERIDKLYEASRPNSQQGSSPGP</sequence>
<evidence type="ECO:0000313" key="1">
    <source>
        <dbReference type="EMBL" id="QFG02165.1"/>
    </source>
</evidence>
<accession>A0ABX6BYV5</accession>
<reference evidence="1 2" key="1">
    <citation type="submission" date="2019-08" db="EMBL/GenBank/DDBJ databases">
        <authorList>
            <person name="Toschakov S.V."/>
        </authorList>
    </citation>
    <scope>NUCLEOTIDE SEQUENCE [LARGE SCALE GENOMIC DNA]</scope>
    <source>
        <strain evidence="1 2">3753O</strain>
    </source>
</reference>
<proteinExistence type="predicted"/>
<dbReference type="RefSeq" id="WP_158066101.1">
    <property type="nucleotide sequence ID" value="NZ_CP042829.1"/>
</dbReference>
<reference evidence="1 2" key="2">
    <citation type="submission" date="2019-10" db="EMBL/GenBank/DDBJ databases">
        <title>Thermopilla bonchosmolovskayae gen. nov., sp. nov., a moderately thermophilic Chloroflexi bacterium from a Chukotka hot spring (Arctic, Russia), representing a novel classis Thermopillaia, which include previously uncultivated lineage OLB14.</title>
        <authorList>
            <person name="Kochetkova T.V."/>
            <person name="Zayulina K.S."/>
            <person name="Zhigarkov V.S."/>
            <person name="Minaev N.V."/>
            <person name="Novikov A."/>
            <person name="Toshchakov S.V."/>
            <person name="Elcheninov A.G."/>
            <person name="Kublanov I.V."/>
        </authorList>
    </citation>
    <scope>NUCLEOTIDE SEQUENCE [LARGE SCALE GENOMIC DNA]</scope>
    <source>
        <strain evidence="1 2">3753O</strain>
    </source>
</reference>
<dbReference type="EMBL" id="CP042829">
    <property type="protein sequence ID" value="QFG02165.1"/>
    <property type="molecule type" value="Genomic_DNA"/>
</dbReference>
<dbReference type="Proteomes" id="UP000326331">
    <property type="component" value="Chromosome"/>
</dbReference>
<protein>
    <submittedName>
        <fullName evidence="1">Uncharacterized protein</fullName>
    </submittedName>
</protein>
<organism evidence="1 2">
    <name type="scientific">Tepidiforma bonchosmolovskayae</name>
    <dbReference type="NCBI Taxonomy" id="2601677"/>
    <lineage>
        <taxon>Bacteria</taxon>
        <taxon>Bacillati</taxon>
        <taxon>Chloroflexota</taxon>
        <taxon>Tepidiformia</taxon>
        <taxon>Tepidiformales</taxon>
        <taxon>Tepidiformaceae</taxon>
        <taxon>Tepidiforma</taxon>
    </lineage>
</organism>
<keyword evidence="2" id="KW-1185">Reference proteome</keyword>
<gene>
    <name evidence="1" type="ORF">Tbon_02250</name>
</gene>